<sequence>MNIPGGAPGIQGQRRYVPGNWVHLEMTDPLLPTAVYSQGLRAGLVWVHFQLSHHGGNIFQRPVAGEMPVQRLRLVLGGEWGFRDVQHAGGLEVLQRP</sequence>
<organism evidence="1 2">
    <name type="scientific">Liparis tanakae</name>
    <name type="common">Tanaka's snailfish</name>
    <dbReference type="NCBI Taxonomy" id="230148"/>
    <lineage>
        <taxon>Eukaryota</taxon>
        <taxon>Metazoa</taxon>
        <taxon>Chordata</taxon>
        <taxon>Craniata</taxon>
        <taxon>Vertebrata</taxon>
        <taxon>Euteleostomi</taxon>
        <taxon>Actinopterygii</taxon>
        <taxon>Neopterygii</taxon>
        <taxon>Teleostei</taxon>
        <taxon>Neoteleostei</taxon>
        <taxon>Acanthomorphata</taxon>
        <taxon>Eupercaria</taxon>
        <taxon>Perciformes</taxon>
        <taxon>Cottioidei</taxon>
        <taxon>Cottales</taxon>
        <taxon>Liparidae</taxon>
        <taxon>Liparis</taxon>
    </lineage>
</organism>
<comment type="caution">
    <text evidence="1">The sequence shown here is derived from an EMBL/GenBank/DDBJ whole genome shotgun (WGS) entry which is preliminary data.</text>
</comment>
<dbReference type="EMBL" id="SRLO01000365">
    <property type="protein sequence ID" value="TNN59011.1"/>
    <property type="molecule type" value="Genomic_DNA"/>
</dbReference>
<proteinExistence type="predicted"/>
<reference evidence="1 2" key="1">
    <citation type="submission" date="2019-03" db="EMBL/GenBank/DDBJ databases">
        <title>First draft genome of Liparis tanakae, snailfish: a comprehensive survey of snailfish specific genes.</title>
        <authorList>
            <person name="Kim W."/>
            <person name="Song I."/>
            <person name="Jeong J.-H."/>
            <person name="Kim D."/>
            <person name="Kim S."/>
            <person name="Ryu S."/>
            <person name="Song J.Y."/>
            <person name="Lee S.K."/>
        </authorList>
    </citation>
    <scope>NUCLEOTIDE SEQUENCE [LARGE SCALE GENOMIC DNA]</scope>
    <source>
        <tissue evidence="1">Muscle</tissue>
    </source>
</reference>
<dbReference type="AlphaFoldDB" id="A0A4Z2H086"/>
<gene>
    <name evidence="1" type="ORF">EYF80_030749</name>
</gene>
<name>A0A4Z2H086_9TELE</name>
<dbReference type="Proteomes" id="UP000314294">
    <property type="component" value="Unassembled WGS sequence"/>
</dbReference>
<evidence type="ECO:0000313" key="2">
    <source>
        <dbReference type="Proteomes" id="UP000314294"/>
    </source>
</evidence>
<keyword evidence="2" id="KW-1185">Reference proteome</keyword>
<protein>
    <submittedName>
        <fullName evidence="1">Uncharacterized protein</fullName>
    </submittedName>
</protein>
<evidence type="ECO:0000313" key="1">
    <source>
        <dbReference type="EMBL" id="TNN59011.1"/>
    </source>
</evidence>
<accession>A0A4Z2H086</accession>